<dbReference type="EMBL" id="ML996714">
    <property type="protein sequence ID" value="KAF2395552.1"/>
    <property type="molecule type" value="Genomic_DNA"/>
</dbReference>
<feature type="region of interest" description="Disordered" evidence="1">
    <location>
        <begin position="28"/>
        <end position="52"/>
    </location>
</feature>
<evidence type="ECO:0000313" key="3">
    <source>
        <dbReference type="EMBL" id="KAF2395552.1"/>
    </source>
</evidence>
<dbReference type="AlphaFoldDB" id="A0A6G1HHT7"/>
<protein>
    <submittedName>
        <fullName evidence="3">Metallo-dependent phosphatase</fullName>
    </submittedName>
</protein>
<organism evidence="3 4">
    <name type="scientific">Trichodelitschia bisporula</name>
    <dbReference type="NCBI Taxonomy" id="703511"/>
    <lineage>
        <taxon>Eukaryota</taxon>
        <taxon>Fungi</taxon>
        <taxon>Dikarya</taxon>
        <taxon>Ascomycota</taxon>
        <taxon>Pezizomycotina</taxon>
        <taxon>Dothideomycetes</taxon>
        <taxon>Dothideomycetes incertae sedis</taxon>
        <taxon>Phaeotrichales</taxon>
        <taxon>Phaeotrichaceae</taxon>
        <taxon>Trichodelitschia</taxon>
    </lineage>
</organism>
<dbReference type="InterPro" id="IPR052963">
    <property type="entry name" value="Pantetheine_PDE"/>
</dbReference>
<dbReference type="Pfam" id="PF00149">
    <property type="entry name" value="Metallophos"/>
    <property type="match status" value="1"/>
</dbReference>
<accession>A0A6G1HHT7</accession>
<dbReference type="InterPro" id="IPR029052">
    <property type="entry name" value="Metallo-depent_PP-like"/>
</dbReference>
<dbReference type="SUPFAM" id="SSF56300">
    <property type="entry name" value="Metallo-dependent phosphatases"/>
    <property type="match status" value="1"/>
</dbReference>
<dbReference type="Proteomes" id="UP000799640">
    <property type="component" value="Unassembled WGS sequence"/>
</dbReference>
<feature type="compositionally biased region" description="Pro residues" evidence="1">
    <location>
        <begin position="33"/>
        <end position="45"/>
    </location>
</feature>
<feature type="domain" description="Calcineurin-like phosphoesterase" evidence="2">
    <location>
        <begin position="95"/>
        <end position="325"/>
    </location>
</feature>
<dbReference type="PANTHER" id="PTHR36492">
    <property type="match status" value="1"/>
</dbReference>
<keyword evidence="4" id="KW-1185">Reference proteome</keyword>
<dbReference type="Gene3D" id="3.60.21.10">
    <property type="match status" value="1"/>
</dbReference>
<dbReference type="PANTHER" id="PTHR36492:SF2">
    <property type="entry name" value="[ACYL-CARRIER-PROTEIN] PHOSPHODIESTERASE PPTH"/>
    <property type="match status" value="1"/>
</dbReference>
<gene>
    <name evidence="3" type="ORF">EJ06DRAFT_534898</name>
</gene>
<dbReference type="GO" id="GO:0016787">
    <property type="term" value="F:hydrolase activity"/>
    <property type="evidence" value="ECO:0007669"/>
    <property type="project" value="InterPro"/>
</dbReference>
<dbReference type="OrthoDB" id="550558at2759"/>
<evidence type="ECO:0000259" key="2">
    <source>
        <dbReference type="Pfam" id="PF00149"/>
    </source>
</evidence>
<evidence type="ECO:0000313" key="4">
    <source>
        <dbReference type="Proteomes" id="UP000799640"/>
    </source>
</evidence>
<evidence type="ECO:0000256" key="1">
    <source>
        <dbReference type="SAM" id="MobiDB-lite"/>
    </source>
</evidence>
<name>A0A6G1HHT7_9PEZI</name>
<proteinExistence type="predicted"/>
<dbReference type="InterPro" id="IPR004843">
    <property type="entry name" value="Calcineurin-like_PHP"/>
</dbReference>
<sequence length="384" mass="43174">MSTMLKLNIFRNMAHLDPLTAQADFVIRSRPSTPQPPPSPRPSPRLPSDQFSRQAEPNLVSPEHLFAHQFSHQGSHRGSVSDSPPPLDPLRPRGKLYAISDLHLAYKANRDAWNLLAPHPDDGLILAGDVGESLEHLELAFSVATRAFRAVWWVPGNHELYTQNGLRGTAKYAACVAAARAWGVRTPEDGFEVWEGEGGSCVVCPVFALYDYSWAPEGMGPVQAVEWAGEEGVRASDEALLHPEPYASRQEWCQALVNRAEGRLAEVGVRWPGLPVVIVNHWPLRRGLVSLFKVPRFIVWCGTTRTEGWHERFRASVVVSGHIHVRRTDWVGDTRFEEVSWGYPRQWKECADRGVGINEVLREIWPGPEKEESDTGETQFRWYG</sequence>
<reference evidence="3" key="1">
    <citation type="journal article" date="2020" name="Stud. Mycol.">
        <title>101 Dothideomycetes genomes: a test case for predicting lifestyles and emergence of pathogens.</title>
        <authorList>
            <person name="Haridas S."/>
            <person name="Albert R."/>
            <person name="Binder M."/>
            <person name="Bloem J."/>
            <person name="Labutti K."/>
            <person name="Salamov A."/>
            <person name="Andreopoulos B."/>
            <person name="Baker S."/>
            <person name="Barry K."/>
            <person name="Bills G."/>
            <person name="Bluhm B."/>
            <person name="Cannon C."/>
            <person name="Castanera R."/>
            <person name="Culley D."/>
            <person name="Daum C."/>
            <person name="Ezra D."/>
            <person name="Gonzalez J."/>
            <person name="Henrissat B."/>
            <person name="Kuo A."/>
            <person name="Liang C."/>
            <person name="Lipzen A."/>
            <person name="Lutzoni F."/>
            <person name="Magnuson J."/>
            <person name="Mondo S."/>
            <person name="Nolan M."/>
            <person name="Ohm R."/>
            <person name="Pangilinan J."/>
            <person name="Park H.-J."/>
            <person name="Ramirez L."/>
            <person name="Alfaro M."/>
            <person name="Sun H."/>
            <person name="Tritt A."/>
            <person name="Yoshinaga Y."/>
            <person name="Zwiers L.-H."/>
            <person name="Turgeon B."/>
            <person name="Goodwin S."/>
            <person name="Spatafora J."/>
            <person name="Crous P."/>
            <person name="Grigoriev I."/>
        </authorList>
    </citation>
    <scope>NUCLEOTIDE SEQUENCE</scope>
    <source>
        <strain evidence="3">CBS 262.69</strain>
    </source>
</reference>